<reference evidence="10" key="1">
    <citation type="journal article" date="2023" name="Nat. Microbiol.">
        <title>Babesia duncani multi-omics identifies virulence factors and drug targets.</title>
        <authorList>
            <person name="Singh P."/>
            <person name="Lonardi S."/>
            <person name="Liang Q."/>
            <person name="Vydyam P."/>
            <person name="Khabirova E."/>
            <person name="Fang T."/>
            <person name="Gihaz S."/>
            <person name="Thekkiniath J."/>
            <person name="Munshi M."/>
            <person name="Abel S."/>
            <person name="Ciampossin L."/>
            <person name="Batugedara G."/>
            <person name="Gupta M."/>
            <person name="Lu X.M."/>
            <person name="Lenz T."/>
            <person name="Chakravarty S."/>
            <person name="Cornillot E."/>
            <person name="Hu Y."/>
            <person name="Ma W."/>
            <person name="Gonzalez L.M."/>
            <person name="Sanchez S."/>
            <person name="Estrada K."/>
            <person name="Sanchez-Flores A."/>
            <person name="Montero E."/>
            <person name="Harb O.S."/>
            <person name="Le Roch K.G."/>
            <person name="Mamoun C.B."/>
        </authorList>
    </citation>
    <scope>NUCLEOTIDE SEQUENCE</scope>
    <source>
        <strain evidence="10">WA1</strain>
    </source>
</reference>
<keyword evidence="2" id="KW-0963">Cytoplasm</keyword>
<dbReference type="KEGG" id="bdw:94338093"/>
<feature type="region of interest" description="Disordered" evidence="8">
    <location>
        <begin position="1"/>
        <end position="34"/>
    </location>
</feature>
<dbReference type="GO" id="GO:0043161">
    <property type="term" value="P:proteasome-mediated ubiquitin-dependent protein catabolic process"/>
    <property type="evidence" value="ECO:0007669"/>
    <property type="project" value="InterPro"/>
</dbReference>
<evidence type="ECO:0000256" key="2">
    <source>
        <dbReference type="ARBA" id="ARBA00022490"/>
    </source>
</evidence>
<evidence type="ECO:0000256" key="1">
    <source>
        <dbReference type="ARBA" id="ARBA00004496"/>
    </source>
</evidence>
<proteinExistence type="predicted"/>
<evidence type="ECO:0000259" key="9">
    <source>
        <dbReference type="PROSITE" id="PS51867"/>
    </source>
</evidence>
<keyword evidence="3" id="KW-0479">Metal-binding</keyword>
<evidence type="ECO:0000256" key="7">
    <source>
        <dbReference type="SAM" id="Coils"/>
    </source>
</evidence>
<dbReference type="InterPro" id="IPR044063">
    <property type="entry name" value="ZF_RING_GID"/>
</dbReference>
<dbReference type="Proteomes" id="UP001214638">
    <property type="component" value="Unassembled WGS sequence"/>
</dbReference>
<evidence type="ECO:0000313" key="11">
    <source>
        <dbReference type="Proteomes" id="UP001214638"/>
    </source>
</evidence>
<dbReference type="Pfam" id="PF10607">
    <property type="entry name" value="CTLH"/>
    <property type="match status" value="1"/>
</dbReference>
<evidence type="ECO:0000256" key="8">
    <source>
        <dbReference type="SAM" id="MobiDB-lite"/>
    </source>
</evidence>
<dbReference type="PANTHER" id="PTHR12170">
    <property type="entry name" value="MACROPHAGE ERYTHROBLAST ATTACHER-RELATED"/>
    <property type="match status" value="1"/>
</dbReference>
<dbReference type="GO" id="GO:0005634">
    <property type="term" value="C:nucleus"/>
    <property type="evidence" value="ECO:0007669"/>
    <property type="project" value="TreeGrafter"/>
</dbReference>
<dbReference type="AlphaFoldDB" id="A0AAD9PH36"/>
<gene>
    <name evidence="10" type="ORF">BdWA1_003797</name>
</gene>
<comment type="caution">
    <text evidence="10">The sequence shown here is derived from an EMBL/GenBank/DDBJ whole genome shotgun (WGS) entry which is preliminary data.</text>
</comment>
<dbReference type="InterPro" id="IPR024964">
    <property type="entry name" value="CTLH/CRA"/>
</dbReference>
<evidence type="ECO:0000256" key="5">
    <source>
        <dbReference type="ARBA" id="ARBA00022833"/>
    </source>
</evidence>
<keyword evidence="4 6" id="KW-0863">Zinc-finger</keyword>
<dbReference type="GO" id="GO:0008270">
    <property type="term" value="F:zinc ion binding"/>
    <property type="evidence" value="ECO:0007669"/>
    <property type="project" value="UniProtKB-KW"/>
</dbReference>
<dbReference type="GO" id="GO:0005737">
    <property type="term" value="C:cytoplasm"/>
    <property type="evidence" value="ECO:0007669"/>
    <property type="project" value="UniProtKB-SubCell"/>
</dbReference>
<sequence>MFVKCEMSSMSAIPPSESAHGSSSGTHRNVDTGEGCSIGSRTIVKEEKVYRSPFATRKPCRKLNIFDRSILRVPLESTSTLLEEFHRVVEHELLLITTFLIRKMPQMESKKLALEKINRALERIDNLRAILSNLDSQFDYRLEQIIDRISGLVSEPDFISEQADPNFNFSKCRFRISLVITDYLSRRQMTKTAAKLAESEGIEVFCDLKLLEESCKVIHALLKRDLEPAKRWCVEHATQISRFEPALLPELQVQEVFQRMVTGSIPTPVDDLSEYLPAEIYRASPDAKKLSLLSLFLNNGYLVHQCVEYGSVNCSIKFDASPSSFRPDCIVCQRFYYFCYGGRWDLLVQKFEECLVKVHGLEPEPTLERLIHSGFGAIKSKTCPHVKNASCPACSPQWASYIEQVPDMYKVTSTLICPVTGEFMDYNNPPLASPDGYVFSRRALELLAVKQGQRLVIECPKTRRIIPIESFKRIYII</sequence>
<dbReference type="PANTHER" id="PTHR12170:SF2">
    <property type="entry name" value="E3 UBIQUITIN-PROTEIN TRANSFERASE MAEA"/>
    <property type="match status" value="1"/>
</dbReference>
<dbReference type="EMBL" id="JALLKP010000055">
    <property type="protein sequence ID" value="KAK2194735.1"/>
    <property type="molecule type" value="Genomic_DNA"/>
</dbReference>
<keyword evidence="7" id="KW-0175">Coiled coil</keyword>
<feature type="domain" description="RING-Gid-type" evidence="9">
    <location>
        <begin position="391"/>
        <end position="462"/>
    </location>
</feature>
<accession>A0AAD9PH36</accession>
<dbReference type="InterPro" id="IPR045098">
    <property type="entry name" value="Fyv10_fam"/>
</dbReference>
<evidence type="ECO:0000256" key="3">
    <source>
        <dbReference type="ARBA" id="ARBA00022723"/>
    </source>
</evidence>
<organism evidence="10 11">
    <name type="scientific">Babesia duncani</name>
    <dbReference type="NCBI Taxonomy" id="323732"/>
    <lineage>
        <taxon>Eukaryota</taxon>
        <taxon>Sar</taxon>
        <taxon>Alveolata</taxon>
        <taxon>Apicomplexa</taxon>
        <taxon>Aconoidasida</taxon>
        <taxon>Piroplasmida</taxon>
        <taxon>Babesiidae</taxon>
        <taxon>Babesia</taxon>
    </lineage>
</organism>
<evidence type="ECO:0000313" key="10">
    <source>
        <dbReference type="EMBL" id="KAK2194735.1"/>
    </source>
</evidence>
<dbReference type="GO" id="GO:0034657">
    <property type="term" value="C:GID complex"/>
    <property type="evidence" value="ECO:0007669"/>
    <property type="project" value="TreeGrafter"/>
</dbReference>
<dbReference type="GeneID" id="94338093"/>
<name>A0AAD9PH36_9APIC</name>
<keyword evidence="5" id="KW-0862">Zinc</keyword>
<keyword evidence="10" id="KW-0808">Transferase</keyword>
<keyword evidence="11" id="KW-1185">Reference proteome</keyword>
<dbReference type="CDD" id="cd16659">
    <property type="entry name" value="RING-Ubox_Emp"/>
    <property type="match status" value="1"/>
</dbReference>
<protein>
    <submittedName>
        <fullName evidence="10">Bifunctional Protein Fyv10-E3 ubiquitin-protein transferase MAEA/Gid-type RING finger domain/Fyv10 family</fullName>
    </submittedName>
</protein>
<feature type="coiled-coil region" evidence="7">
    <location>
        <begin position="107"/>
        <end position="137"/>
    </location>
</feature>
<dbReference type="SUPFAM" id="SSF57850">
    <property type="entry name" value="RING/U-box"/>
    <property type="match status" value="1"/>
</dbReference>
<dbReference type="GO" id="GO:0061630">
    <property type="term" value="F:ubiquitin protein ligase activity"/>
    <property type="evidence" value="ECO:0007669"/>
    <property type="project" value="InterPro"/>
</dbReference>
<feature type="zinc finger region" description="RING-Gid-type" evidence="6">
    <location>
        <begin position="391"/>
        <end position="462"/>
    </location>
</feature>
<evidence type="ECO:0000256" key="6">
    <source>
        <dbReference type="PROSITE-ProRule" id="PRU01215"/>
    </source>
</evidence>
<dbReference type="PROSITE" id="PS51867">
    <property type="entry name" value="ZF_RING_GID"/>
    <property type="match status" value="1"/>
</dbReference>
<dbReference type="RefSeq" id="XP_067801579.1">
    <property type="nucleotide sequence ID" value="XM_067948804.1"/>
</dbReference>
<evidence type="ECO:0000256" key="4">
    <source>
        <dbReference type="ARBA" id="ARBA00022771"/>
    </source>
</evidence>
<comment type="subcellular location">
    <subcellularLocation>
        <location evidence="1">Cytoplasm</location>
    </subcellularLocation>
</comment>